<protein>
    <recommendedName>
        <fullName evidence="2">Single-stranded-DNA-specific exonuclease RecJ</fullName>
    </recommendedName>
</protein>
<organism evidence="9">
    <name type="scientific">Acidithiobacillus ferrivorans</name>
    <dbReference type="NCBI Taxonomy" id="160808"/>
    <lineage>
        <taxon>Bacteria</taxon>
        <taxon>Pseudomonadati</taxon>
        <taxon>Pseudomonadota</taxon>
        <taxon>Acidithiobacillia</taxon>
        <taxon>Acidithiobacillales</taxon>
        <taxon>Acidithiobacillaceae</taxon>
        <taxon>Acidithiobacillus</taxon>
    </lineage>
</organism>
<dbReference type="InterPro" id="IPR041122">
    <property type="entry name" value="RecJ_OB"/>
</dbReference>
<evidence type="ECO:0000259" key="8">
    <source>
        <dbReference type="Pfam" id="PF17768"/>
    </source>
</evidence>
<evidence type="ECO:0000259" key="7">
    <source>
        <dbReference type="Pfam" id="PF02272"/>
    </source>
</evidence>
<dbReference type="AlphaFoldDB" id="A0A060UP59"/>
<dbReference type="Pfam" id="PF01368">
    <property type="entry name" value="DHH"/>
    <property type="match status" value="1"/>
</dbReference>
<dbReference type="Pfam" id="PF02272">
    <property type="entry name" value="DHHA1"/>
    <property type="match status" value="1"/>
</dbReference>
<keyword evidence="4 9" id="KW-0378">Hydrolase</keyword>
<dbReference type="EMBL" id="LT841305">
    <property type="protein sequence ID" value="SMH64720.1"/>
    <property type="molecule type" value="Genomic_DNA"/>
</dbReference>
<evidence type="ECO:0000256" key="3">
    <source>
        <dbReference type="ARBA" id="ARBA00022722"/>
    </source>
</evidence>
<dbReference type="GO" id="GO:0003676">
    <property type="term" value="F:nucleic acid binding"/>
    <property type="evidence" value="ECO:0007669"/>
    <property type="project" value="InterPro"/>
</dbReference>
<dbReference type="PANTHER" id="PTHR30255">
    <property type="entry name" value="SINGLE-STRANDED-DNA-SPECIFIC EXONUCLEASE RECJ"/>
    <property type="match status" value="1"/>
</dbReference>
<dbReference type="Gene3D" id="3.90.1640.30">
    <property type="match status" value="1"/>
</dbReference>
<evidence type="ECO:0000259" key="6">
    <source>
        <dbReference type="Pfam" id="PF01368"/>
    </source>
</evidence>
<feature type="domain" description="RecJ OB" evidence="8">
    <location>
        <begin position="473"/>
        <end position="575"/>
    </location>
</feature>
<evidence type="ECO:0000256" key="5">
    <source>
        <dbReference type="ARBA" id="ARBA00022839"/>
    </source>
</evidence>
<feature type="domain" description="DHHA1" evidence="7">
    <location>
        <begin position="365"/>
        <end position="458"/>
    </location>
</feature>
<dbReference type="GO" id="GO:0006310">
    <property type="term" value="P:DNA recombination"/>
    <property type="evidence" value="ECO:0007669"/>
    <property type="project" value="InterPro"/>
</dbReference>
<evidence type="ECO:0000256" key="4">
    <source>
        <dbReference type="ARBA" id="ARBA00022801"/>
    </source>
</evidence>
<reference evidence="9" key="1">
    <citation type="submission" date="2014-03" db="EMBL/GenBank/DDBJ databases">
        <authorList>
            <person name="Genoscope - CEA"/>
        </authorList>
    </citation>
    <scope>NUCLEOTIDE SEQUENCE [LARGE SCALE GENOMIC DNA]</scope>
    <source>
        <strain evidence="9">CF27</strain>
    </source>
</reference>
<name>A0A060UP59_9PROT</name>
<dbReference type="InterPro" id="IPR004610">
    <property type="entry name" value="RecJ"/>
</dbReference>
<accession>A0A060UP59</accession>
<dbReference type="EMBL" id="CCCS020000033">
    <property type="protein sequence ID" value="CDQ10041.1"/>
    <property type="molecule type" value="Genomic_DNA"/>
</dbReference>
<reference evidence="10 11" key="3">
    <citation type="submission" date="2017-03" db="EMBL/GenBank/DDBJ databases">
        <authorList>
            <person name="Regsiter A."/>
            <person name="William W."/>
        </authorList>
    </citation>
    <scope>NUCLEOTIDE SEQUENCE [LARGE SCALE GENOMIC DNA]</scope>
    <source>
        <strain evidence="10">PRJEB5721</strain>
    </source>
</reference>
<sequence>MPTIITRKFDKDLAEDLQTSGQDAVLARVYAARGVTKASELDLPLKNLAKYAPMADIDKASERLAAAIVSRETICVVGDYDCDGCTSTTLVTEFVRTLGGNVFYLLPDRVRMGYGLSPQLANMAADGDATLLITVDNGISAFAGVSAAKALGMDVIVTDHHLPAEQEPDAYALVNPNRKSCNFPYKSTCGVGVAFYLAAATRRRLIGQGYAPASTLRMSRFLDLVALGTVADMVPLEYNNRILVQAGIEYIRSGYARPGIRALLHVAGINPAKLTAKDFGFGCGPRINAAGRLDDMSAGVQMLLAESEAEALPLAESLDRLNRERRDIEKTMLESSMCAVDRMVARVGGDNNGQGSAMDSGMICLLDEDGHEGVVGLVAGRLREKYHHPAIVFAPGDGGVLKGSARSVDGLHIRDLLAEVDMVAPGVIRAFGGHAMAAGLSMEREHFPAFQAALNEVARRRIKAEHLLDTVITDGEIPGCEIGMDLARKIERAGPWGNGFPDPLFHGRFEVVQASRIGSDKNTLQLKLRVDERIVTAIRFRHRDEGDPVAGSMQTLVYQIAVNRYNGSESVQLQIAALGDG</sequence>
<evidence type="ECO:0000313" key="9">
    <source>
        <dbReference type="EMBL" id="CDQ10041.1"/>
    </source>
</evidence>
<comment type="similarity">
    <text evidence="1">Belongs to the RecJ family.</text>
</comment>
<dbReference type="InterPro" id="IPR003156">
    <property type="entry name" value="DHHA1_dom"/>
</dbReference>
<dbReference type="PANTHER" id="PTHR30255:SF2">
    <property type="entry name" value="SINGLE-STRANDED-DNA-SPECIFIC EXONUCLEASE RECJ"/>
    <property type="match status" value="1"/>
</dbReference>
<dbReference type="InterPro" id="IPR038763">
    <property type="entry name" value="DHH_sf"/>
</dbReference>
<gene>
    <name evidence="9" type="primary">recJ</name>
    <name evidence="10" type="ORF">AFERRI_10754</name>
    <name evidence="9" type="ORF">AFERRI_390005</name>
</gene>
<dbReference type="NCBIfam" id="TIGR00644">
    <property type="entry name" value="recJ"/>
    <property type="match status" value="1"/>
</dbReference>
<reference evidence="9" key="2">
    <citation type="submission" date="2014-07" db="EMBL/GenBank/DDBJ databases">
        <title>Initial genome analysis of the psychrotolerant acidophile Acidithiobacillus ferrivorans CF27: insights into iron and sulfur oxidation pathways and into biofilm formation.</title>
        <authorList>
            <person name="Talla E."/>
            <person name="Hedrich S."/>
            <person name="Mangenot S."/>
            <person name="Ji B."/>
            <person name="Johnson D.B."/>
            <person name="Barbe V."/>
            <person name="Bonnefoy V."/>
        </authorList>
    </citation>
    <scope>NUCLEOTIDE SEQUENCE [LARGE SCALE GENOMIC DNA]</scope>
    <source>
        <strain evidence="9">CF27</strain>
    </source>
</reference>
<proteinExistence type="inferred from homology"/>
<dbReference type="RefSeq" id="WP_051984766.1">
    <property type="nucleotide sequence ID" value="NZ_CCCS020000033.1"/>
</dbReference>
<keyword evidence="5 9" id="KW-0269">Exonuclease</keyword>
<keyword evidence="3" id="KW-0540">Nuclease</keyword>
<evidence type="ECO:0000256" key="1">
    <source>
        <dbReference type="ARBA" id="ARBA00005915"/>
    </source>
</evidence>
<dbReference type="InterPro" id="IPR001667">
    <property type="entry name" value="DDH_dom"/>
</dbReference>
<dbReference type="SUPFAM" id="SSF64182">
    <property type="entry name" value="DHH phosphoesterases"/>
    <property type="match status" value="1"/>
</dbReference>
<keyword evidence="11" id="KW-1185">Reference proteome</keyword>
<dbReference type="GO" id="GO:0008409">
    <property type="term" value="F:5'-3' exonuclease activity"/>
    <property type="evidence" value="ECO:0007669"/>
    <property type="project" value="InterPro"/>
</dbReference>
<dbReference type="Gene3D" id="3.10.310.30">
    <property type="match status" value="1"/>
</dbReference>
<dbReference type="GO" id="GO:0006281">
    <property type="term" value="P:DNA repair"/>
    <property type="evidence" value="ECO:0007669"/>
    <property type="project" value="InterPro"/>
</dbReference>
<feature type="domain" description="DDH" evidence="6">
    <location>
        <begin position="74"/>
        <end position="229"/>
    </location>
</feature>
<dbReference type="Pfam" id="PF17768">
    <property type="entry name" value="RecJ_OB"/>
    <property type="match status" value="1"/>
</dbReference>
<dbReference type="Proteomes" id="UP000193925">
    <property type="component" value="Chromosome AFERRI"/>
</dbReference>
<evidence type="ECO:0000313" key="11">
    <source>
        <dbReference type="Proteomes" id="UP000193925"/>
    </source>
</evidence>
<dbReference type="InterPro" id="IPR051673">
    <property type="entry name" value="SSDNA_exonuclease_RecJ"/>
</dbReference>
<evidence type="ECO:0000313" key="10">
    <source>
        <dbReference type="EMBL" id="SMH64720.1"/>
    </source>
</evidence>
<evidence type="ECO:0000256" key="2">
    <source>
        <dbReference type="ARBA" id="ARBA00019841"/>
    </source>
</evidence>